<feature type="coiled-coil region" evidence="1">
    <location>
        <begin position="703"/>
        <end position="758"/>
    </location>
</feature>
<sequence length="1018" mass="112808">MLTIAESSDCPVSSRGGSAEPIETTGRLNTGVASVDARVNEELALSVSLPIEASQKSIVVSNRHLVSYRTAESGPTLAKSFLDLHPICDSNKPRSPPLSRATRKLDHLLSVRHQNFDPGKLSPASSISSSLAAPPTIPKAQRRFLFQISLTQPLFESQIDFALSTIPALRAHEEHPTSLTDTNFESYDRYERYDHPTTLYQRQQQHHLPPRTPTPLLVRDHDGRSTPSSHRSLRRTPKFEAATSSPRSSQRTPRRVHLEAVSVGISPIALFSTAGPPGTPLDKGKAKEVAPLPEQSQTRQESTAPERPVRQPLRRILSQDLSEDPDDQDSTAPAESPREKRVSFVSQKTGPEPHPVLRISKHTHSAILWALEEALRYPNPFTPDLIEESASMADLLHGGPATTNGQAPGSSRPTAPPAPVGSPASGIRGPKMIMQERREREQRRKDEATRREAEAREREELERDAQADQEQRIWEERERQLRLEQQRQQEISKELQMRERERRAQQQQAAGADIPPQSIDPAIQRRQQRAAEAHAARLLDAQRHVSQTQGIAAGQQLSHGSQHRRSSQTQQPGAQHAGGPSFSGPPPTSAVPAPTSGPGYQTAEPSATGANSSRPRNSFPHAFERWEALSAHWEGLTSFWIRRLQQHTEEIERDPLSQQLARQNTDLSAAGANLFHAVVELQRLRASSERKFQRWFFETRTEIEKLQEQNAILNRTIEEERQQHADAIRDAVEHEGANSKIQRQLAEMRKELLISKEEARRAWEELGRREEAEREWTQSLQHGLPTSVGGVQVVPMNAGIPSRNTSTRDGAHQQQQQQQPQQQQVEYGSSAQAGPSGSHRPASSGSHSANMPPTTSSGGQAYYQPQMPAAAVHEQRSYGDGRSEGGYSEGEYAIDSHGNFIRDSMGNKIPFRGGTTSPAEEGAPSDLGHHMAEDYDMMPPGSSHSGGIPPALTYPPPPREPPQWQQEPQPPSADYAGQGYGAPGWETVPRHRHPTRLSVIEEDERSRASKTTSQISRP</sequence>
<feature type="compositionally biased region" description="Polar residues" evidence="2">
    <location>
        <begin position="294"/>
        <end position="303"/>
    </location>
</feature>
<feature type="region of interest" description="Disordered" evidence="2">
    <location>
        <begin position="199"/>
        <end position="256"/>
    </location>
</feature>
<reference evidence="3 4" key="1">
    <citation type="journal article" date="2019" name="Mol. Biol. Evol.">
        <title>Blast fungal genomes show frequent chromosomal changes, gene gains and losses, and effector gene turnover.</title>
        <authorList>
            <person name="Gomez Luciano L.B."/>
            <person name="Jason Tsai I."/>
            <person name="Chuma I."/>
            <person name="Tosa Y."/>
            <person name="Chen Y.H."/>
            <person name="Li J.Y."/>
            <person name="Li M.Y."/>
            <person name="Jade Lu M.Y."/>
            <person name="Nakayashiki H."/>
            <person name="Li W.H."/>
        </authorList>
    </citation>
    <scope>NUCLEOTIDE SEQUENCE [LARGE SCALE GENOMIC DNA]</scope>
    <source>
        <strain evidence="3">MZ5-1-6</strain>
    </source>
</reference>
<feature type="compositionally biased region" description="Polar residues" evidence="2">
    <location>
        <begin position="401"/>
        <end position="412"/>
    </location>
</feature>
<feature type="compositionally biased region" description="Polar residues" evidence="2">
    <location>
        <begin position="603"/>
        <end position="616"/>
    </location>
</feature>
<protein>
    <submittedName>
        <fullName evidence="3">Uncharacterized protein</fullName>
    </submittedName>
</protein>
<proteinExistence type="predicted"/>
<feature type="compositionally biased region" description="Basic and acidic residues" evidence="2">
    <location>
        <begin position="483"/>
        <end position="504"/>
    </location>
</feature>
<feature type="region of interest" description="Disordered" evidence="2">
    <location>
        <begin position="395"/>
        <end position="471"/>
    </location>
</feature>
<dbReference type="AlphaFoldDB" id="A0A4P7NTI0"/>
<feature type="compositionally biased region" description="Polar residues" evidence="2">
    <location>
        <begin position="544"/>
        <end position="560"/>
    </location>
</feature>
<feature type="compositionally biased region" description="Polar residues" evidence="2">
    <location>
        <begin position="1009"/>
        <end position="1018"/>
    </location>
</feature>
<dbReference type="EMBL" id="CP034210">
    <property type="protein sequence ID" value="QBZ65682.1"/>
    <property type="molecule type" value="Genomic_DNA"/>
</dbReference>
<feature type="compositionally biased region" description="Basic and acidic residues" evidence="2">
    <location>
        <begin position="529"/>
        <end position="543"/>
    </location>
</feature>
<feature type="compositionally biased region" description="Low complexity" evidence="2">
    <location>
        <begin position="860"/>
        <end position="871"/>
    </location>
</feature>
<feature type="compositionally biased region" description="Pro residues" evidence="2">
    <location>
        <begin position="952"/>
        <end position="961"/>
    </location>
</feature>
<evidence type="ECO:0000313" key="3">
    <source>
        <dbReference type="EMBL" id="QBZ65682.1"/>
    </source>
</evidence>
<feature type="region of interest" description="Disordered" evidence="2">
    <location>
        <begin position="483"/>
        <end position="616"/>
    </location>
</feature>
<dbReference type="Proteomes" id="UP000294847">
    <property type="component" value="Chromosome 7"/>
</dbReference>
<feature type="compositionally biased region" description="Low complexity" evidence="2">
    <location>
        <begin position="939"/>
        <end position="951"/>
    </location>
</feature>
<evidence type="ECO:0000313" key="4">
    <source>
        <dbReference type="Proteomes" id="UP000294847"/>
    </source>
</evidence>
<evidence type="ECO:0000256" key="1">
    <source>
        <dbReference type="SAM" id="Coils"/>
    </source>
</evidence>
<feature type="compositionally biased region" description="Basic and acidic residues" evidence="2">
    <location>
        <begin position="434"/>
        <end position="471"/>
    </location>
</feature>
<organism evidence="3 4">
    <name type="scientific">Pyricularia oryzae</name>
    <name type="common">Rice blast fungus</name>
    <name type="synonym">Magnaporthe oryzae</name>
    <dbReference type="NCBI Taxonomy" id="318829"/>
    <lineage>
        <taxon>Eukaryota</taxon>
        <taxon>Fungi</taxon>
        <taxon>Dikarya</taxon>
        <taxon>Ascomycota</taxon>
        <taxon>Pezizomycotina</taxon>
        <taxon>Sordariomycetes</taxon>
        <taxon>Sordariomycetidae</taxon>
        <taxon>Magnaporthales</taxon>
        <taxon>Pyriculariaceae</taxon>
        <taxon>Pyricularia</taxon>
    </lineage>
</organism>
<feature type="compositionally biased region" description="Low complexity" evidence="2">
    <location>
        <begin position="813"/>
        <end position="824"/>
    </location>
</feature>
<gene>
    <name evidence="3" type="ORF">PoMZ_12645</name>
</gene>
<feature type="region of interest" description="Disordered" evidence="2">
    <location>
        <begin position="1"/>
        <end position="24"/>
    </location>
</feature>
<feature type="region of interest" description="Disordered" evidence="2">
    <location>
        <begin position="269"/>
        <end position="358"/>
    </location>
</feature>
<keyword evidence="1" id="KW-0175">Coiled coil</keyword>
<feature type="compositionally biased region" description="Basic and acidic residues" evidence="2">
    <location>
        <begin position="873"/>
        <end position="883"/>
    </location>
</feature>
<evidence type="ECO:0000256" key="2">
    <source>
        <dbReference type="SAM" id="MobiDB-lite"/>
    </source>
</evidence>
<accession>A0A4P7NTI0</accession>
<feature type="region of interest" description="Disordered" evidence="2">
    <location>
        <begin position="774"/>
        <end position="891"/>
    </location>
</feature>
<feature type="compositionally biased region" description="Polar residues" evidence="2">
    <location>
        <begin position="825"/>
        <end position="859"/>
    </location>
</feature>
<feature type="region of interest" description="Disordered" evidence="2">
    <location>
        <begin position="905"/>
        <end position="1018"/>
    </location>
</feature>
<name>A0A4P7NTI0_PYROR</name>